<dbReference type="Proteomes" id="UP000887159">
    <property type="component" value="Unassembled WGS sequence"/>
</dbReference>
<evidence type="ECO:0000313" key="1">
    <source>
        <dbReference type="EMBL" id="GFY22732.1"/>
    </source>
</evidence>
<evidence type="ECO:0000313" key="2">
    <source>
        <dbReference type="Proteomes" id="UP000887159"/>
    </source>
</evidence>
<dbReference type="PANTHER" id="PTHR47331">
    <property type="entry name" value="PHD-TYPE DOMAIN-CONTAINING PROTEIN"/>
    <property type="match status" value="1"/>
</dbReference>
<sequence length="140" mass="16151">MDASKSTYAASIFIRNSFKGIVSWQLLQARVKVAPIKLITTPRLEIFACTIGARLAYNVKEDLNLNEPTFFYTDSMNALYWIKKEDNCATFIANRVNEIRKLMDPEDWRHIQGKFNPADLPKSQCNPKALLKSHWWEGPD</sequence>
<proteinExistence type="predicted"/>
<name>A0A8X6VUG8_TRICX</name>
<organism evidence="1 2">
    <name type="scientific">Trichonephila clavipes</name>
    <name type="common">Golden silk orbweaver</name>
    <name type="synonym">Nephila clavipes</name>
    <dbReference type="NCBI Taxonomy" id="2585209"/>
    <lineage>
        <taxon>Eukaryota</taxon>
        <taxon>Metazoa</taxon>
        <taxon>Ecdysozoa</taxon>
        <taxon>Arthropoda</taxon>
        <taxon>Chelicerata</taxon>
        <taxon>Arachnida</taxon>
        <taxon>Araneae</taxon>
        <taxon>Araneomorphae</taxon>
        <taxon>Entelegynae</taxon>
        <taxon>Araneoidea</taxon>
        <taxon>Nephilidae</taxon>
        <taxon>Trichonephila</taxon>
    </lineage>
</organism>
<protein>
    <submittedName>
        <fullName evidence="1">Integrase catalytic domain-containing protein</fullName>
    </submittedName>
</protein>
<accession>A0A8X6VUG8</accession>
<gene>
    <name evidence="1" type="primary">AVEN_113997_1</name>
    <name evidence="1" type="ORF">TNCV_2179931</name>
</gene>
<dbReference type="InterPro" id="IPR008042">
    <property type="entry name" value="Retrotrans_Pao"/>
</dbReference>
<keyword evidence="2" id="KW-1185">Reference proteome</keyword>
<dbReference type="EMBL" id="BMAU01021361">
    <property type="protein sequence ID" value="GFY22732.1"/>
    <property type="molecule type" value="Genomic_DNA"/>
</dbReference>
<dbReference type="PANTHER" id="PTHR47331:SF1">
    <property type="entry name" value="GAG-LIKE PROTEIN"/>
    <property type="match status" value="1"/>
</dbReference>
<comment type="caution">
    <text evidence="1">The sequence shown here is derived from an EMBL/GenBank/DDBJ whole genome shotgun (WGS) entry which is preliminary data.</text>
</comment>
<reference evidence="1" key="1">
    <citation type="submission" date="2020-08" db="EMBL/GenBank/DDBJ databases">
        <title>Multicomponent nature underlies the extraordinary mechanical properties of spider dragline silk.</title>
        <authorList>
            <person name="Kono N."/>
            <person name="Nakamura H."/>
            <person name="Mori M."/>
            <person name="Yoshida Y."/>
            <person name="Ohtoshi R."/>
            <person name="Malay A.D."/>
            <person name="Moran D.A.P."/>
            <person name="Tomita M."/>
            <person name="Numata K."/>
            <person name="Arakawa K."/>
        </authorList>
    </citation>
    <scope>NUCLEOTIDE SEQUENCE</scope>
</reference>
<dbReference type="Pfam" id="PF05380">
    <property type="entry name" value="Peptidase_A17"/>
    <property type="match status" value="1"/>
</dbReference>
<dbReference type="AlphaFoldDB" id="A0A8X6VUG8"/>